<feature type="region of interest" description="Disordered" evidence="1">
    <location>
        <begin position="200"/>
        <end position="219"/>
    </location>
</feature>
<dbReference type="RefSeq" id="WP_053428320.1">
    <property type="nucleotide sequence ID" value="NZ_CP128801.1"/>
</dbReference>
<dbReference type="InterPro" id="IPR006938">
    <property type="entry name" value="DUF624"/>
</dbReference>
<accession>A0A0M0G4F5</accession>
<evidence type="ECO:0000313" key="3">
    <source>
        <dbReference type="EMBL" id="KON84720.1"/>
    </source>
</evidence>
<evidence type="ECO:0000313" key="4">
    <source>
        <dbReference type="Proteomes" id="UP000037405"/>
    </source>
</evidence>
<dbReference type="Proteomes" id="UP000037405">
    <property type="component" value="Unassembled WGS sequence"/>
</dbReference>
<dbReference type="STRING" id="189381.GCA_900166615_01517"/>
<keyword evidence="2" id="KW-0472">Membrane</keyword>
<organism evidence="3 4">
    <name type="scientific">Rossellomorea marisflavi</name>
    <dbReference type="NCBI Taxonomy" id="189381"/>
    <lineage>
        <taxon>Bacteria</taxon>
        <taxon>Bacillati</taxon>
        <taxon>Bacillota</taxon>
        <taxon>Bacilli</taxon>
        <taxon>Bacillales</taxon>
        <taxon>Bacillaceae</taxon>
        <taxon>Rossellomorea</taxon>
    </lineage>
</organism>
<comment type="caution">
    <text evidence="3">The sequence shown here is derived from an EMBL/GenBank/DDBJ whole genome shotgun (WGS) entry which is preliminary data.</text>
</comment>
<feature type="transmembrane region" description="Helical" evidence="2">
    <location>
        <begin position="165"/>
        <end position="184"/>
    </location>
</feature>
<protein>
    <recommendedName>
        <fullName evidence="5">DUF624 domain-containing protein</fullName>
    </recommendedName>
</protein>
<feature type="transmembrane region" description="Helical" evidence="2">
    <location>
        <begin position="137"/>
        <end position="159"/>
    </location>
</feature>
<sequence length="219" mass="24788">MKSVEKLNAICILLLKLVYVNALWLLCTLCGGVIFGVGPATYAAVSVCRQWVRGKDVPVASTFWQYVKEGFREATAISLLYMFAGTVLIVDLLFVTQWYVKGLLFLLLFAYGLSLLFIFPVMANYNVKGMFFKIKTAFWIGLSFLQYSLVTTLIIAVFYGLFWSIFPGILVFLGASLPLFLLAWMGNQVFTRMEALHHNETKQSKRGKHNEQTHDLKIG</sequence>
<dbReference type="OrthoDB" id="2182676at2"/>
<name>A0A0M0G4F5_9BACI</name>
<gene>
    <name evidence="3" type="ORF">AF331_11890</name>
</gene>
<proteinExistence type="predicted"/>
<keyword evidence="2" id="KW-1133">Transmembrane helix</keyword>
<reference evidence="4" key="1">
    <citation type="submission" date="2015-07" db="EMBL/GenBank/DDBJ databases">
        <title>Fjat-14235 jcm11544.</title>
        <authorList>
            <person name="Liu B."/>
            <person name="Wang J."/>
            <person name="Zhu Y."/>
            <person name="Liu G."/>
            <person name="Chen Q."/>
            <person name="Chen Z."/>
            <person name="Lan J."/>
            <person name="Che J."/>
            <person name="Ge C."/>
            <person name="Shi H."/>
            <person name="Pan Z."/>
            <person name="Liu X."/>
        </authorList>
    </citation>
    <scope>NUCLEOTIDE SEQUENCE [LARGE SCALE GENOMIC DNA]</scope>
    <source>
        <strain evidence="4">JCM 11544</strain>
    </source>
</reference>
<keyword evidence="4" id="KW-1185">Reference proteome</keyword>
<dbReference type="EMBL" id="LGUE01000004">
    <property type="protein sequence ID" value="KON84720.1"/>
    <property type="molecule type" value="Genomic_DNA"/>
</dbReference>
<feature type="transmembrane region" description="Helical" evidence="2">
    <location>
        <begin position="79"/>
        <end position="99"/>
    </location>
</feature>
<evidence type="ECO:0008006" key="5">
    <source>
        <dbReference type="Google" id="ProtNLM"/>
    </source>
</evidence>
<feature type="transmembrane region" description="Helical" evidence="2">
    <location>
        <begin position="105"/>
        <end position="125"/>
    </location>
</feature>
<feature type="transmembrane region" description="Helical" evidence="2">
    <location>
        <begin position="22"/>
        <end position="45"/>
    </location>
</feature>
<evidence type="ECO:0000256" key="2">
    <source>
        <dbReference type="SAM" id="Phobius"/>
    </source>
</evidence>
<keyword evidence="2" id="KW-0812">Transmembrane</keyword>
<dbReference type="AlphaFoldDB" id="A0A0M0G4F5"/>
<dbReference type="Pfam" id="PF04854">
    <property type="entry name" value="DUF624"/>
    <property type="match status" value="1"/>
</dbReference>
<dbReference type="PATRIC" id="fig|189381.12.peg.2401"/>
<evidence type="ECO:0000256" key="1">
    <source>
        <dbReference type="SAM" id="MobiDB-lite"/>
    </source>
</evidence>